<evidence type="ECO:0000313" key="2">
    <source>
        <dbReference type="EMBL" id="GBO18076.1"/>
    </source>
</evidence>
<proteinExistence type="predicted"/>
<sequence>MHTRIVGLKGLSRSCGRSDLLRWVAELFQGCGSGGNFTSFVGTTATVISADETKPVKSAVGDLPDSPFLSGLANWPLKATLSHPSCPWCHLLGRQTTRELAVQVRRYRYGELV</sequence>
<gene>
    <name evidence="2" type="ORF">AVEN_213142_1</name>
    <name evidence="1" type="ORF">AVEN_71881_1</name>
</gene>
<name>A0A4Y2V1Z4_ARAVE</name>
<keyword evidence="3" id="KW-1185">Reference proteome</keyword>
<dbReference type="AlphaFoldDB" id="A0A4Y2V1Z4"/>
<accession>A0A4Y2V1Z4</accession>
<evidence type="ECO:0000313" key="1">
    <source>
        <dbReference type="EMBL" id="GBO18020.1"/>
    </source>
</evidence>
<comment type="caution">
    <text evidence="2">The sequence shown here is derived from an EMBL/GenBank/DDBJ whole genome shotgun (WGS) entry which is preliminary data.</text>
</comment>
<protein>
    <submittedName>
        <fullName evidence="2">Uncharacterized protein</fullName>
    </submittedName>
</protein>
<dbReference type="EMBL" id="BGPR01041737">
    <property type="protein sequence ID" value="GBO18076.1"/>
    <property type="molecule type" value="Genomic_DNA"/>
</dbReference>
<organism evidence="2 3">
    <name type="scientific">Araneus ventricosus</name>
    <name type="common">Orbweaver spider</name>
    <name type="synonym">Epeira ventricosa</name>
    <dbReference type="NCBI Taxonomy" id="182803"/>
    <lineage>
        <taxon>Eukaryota</taxon>
        <taxon>Metazoa</taxon>
        <taxon>Ecdysozoa</taxon>
        <taxon>Arthropoda</taxon>
        <taxon>Chelicerata</taxon>
        <taxon>Arachnida</taxon>
        <taxon>Araneae</taxon>
        <taxon>Araneomorphae</taxon>
        <taxon>Entelegynae</taxon>
        <taxon>Araneoidea</taxon>
        <taxon>Araneidae</taxon>
        <taxon>Araneus</taxon>
    </lineage>
</organism>
<dbReference type="EMBL" id="BGPR01041696">
    <property type="protein sequence ID" value="GBO18020.1"/>
    <property type="molecule type" value="Genomic_DNA"/>
</dbReference>
<evidence type="ECO:0000313" key="3">
    <source>
        <dbReference type="Proteomes" id="UP000499080"/>
    </source>
</evidence>
<dbReference type="Proteomes" id="UP000499080">
    <property type="component" value="Unassembled WGS sequence"/>
</dbReference>
<reference evidence="2 3" key="1">
    <citation type="journal article" date="2019" name="Sci. Rep.">
        <title>Orb-weaving spider Araneus ventricosus genome elucidates the spidroin gene catalogue.</title>
        <authorList>
            <person name="Kono N."/>
            <person name="Nakamura H."/>
            <person name="Ohtoshi R."/>
            <person name="Moran D.A.P."/>
            <person name="Shinohara A."/>
            <person name="Yoshida Y."/>
            <person name="Fujiwara M."/>
            <person name="Mori M."/>
            <person name="Tomita M."/>
            <person name="Arakawa K."/>
        </authorList>
    </citation>
    <scope>NUCLEOTIDE SEQUENCE [LARGE SCALE GENOMIC DNA]</scope>
</reference>